<protein>
    <submittedName>
        <fullName evidence="1">Uncharacterized protein</fullName>
    </submittedName>
</protein>
<reference evidence="1" key="2">
    <citation type="submission" date="2020-09" db="EMBL/GenBank/DDBJ databases">
        <authorList>
            <person name="Sun Q."/>
            <person name="Ohkuma M."/>
        </authorList>
    </citation>
    <scope>NUCLEOTIDE SEQUENCE</scope>
    <source>
        <strain evidence="1">JCM 4637</strain>
    </source>
</reference>
<dbReference type="AlphaFoldDB" id="A0A918XAL1"/>
<organism evidence="1 2">
    <name type="scientific">Streptomyces finlayi</name>
    <dbReference type="NCBI Taxonomy" id="67296"/>
    <lineage>
        <taxon>Bacteria</taxon>
        <taxon>Bacillati</taxon>
        <taxon>Actinomycetota</taxon>
        <taxon>Actinomycetes</taxon>
        <taxon>Kitasatosporales</taxon>
        <taxon>Streptomycetaceae</taxon>
        <taxon>Streptomyces</taxon>
    </lineage>
</organism>
<proteinExistence type="predicted"/>
<sequence>MAPVVIPAPLPAVLAAVPDPVDVDDDLELVLEDLTRDQVRDWRIRGMKDHQVVFDHIGRYGEPSARRLFSHQVVDQAQHLSGLGHLDLGYATWGQA</sequence>
<gene>
    <name evidence="1" type="ORF">GCM10010334_84280</name>
</gene>
<reference evidence="1" key="1">
    <citation type="journal article" date="2014" name="Int. J. Syst. Evol. Microbiol.">
        <title>Complete genome sequence of Corynebacterium casei LMG S-19264T (=DSM 44701T), isolated from a smear-ripened cheese.</title>
        <authorList>
            <consortium name="US DOE Joint Genome Institute (JGI-PGF)"/>
            <person name="Walter F."/>
            <person name="Albersmeier A."/>
            <person name="Kalinowski J."/>
            <person name="Ruckert C."/>
        </authorList>
    </citation>
    <scope>NUCLEOTIDE SEQUENCE</scope>
    <source>
        <strain evidence="1">JCM 4637</strain>
    </source>
</reference>
<evidence type="ECO:0000313" key="2">
    <source>
        <dbReference type="Proteomes" id="UP000638353"/>
    </source>
</evidence>
<comment type="caution">
    <text evidence="1">The sequence shown here is derived from an EMBL/GenBank/DDBJ whole genome shotgun (WGS) entry which is preliminary data.</text>
</comment>
<name>A0A918XAL1_9ACTN</name>
<accession>A0A918XAL1</accession>
<dbReference type="EMBL" id="BMVC01000038">
    <property type="protein sequence ID" value="GHD20069.1"/>
    <property type="molecule type" value="Genomic_DNA"/>
</dbReference>
<dbReference type="Proteomes" id="UP000638353">
    <property type="component" value="Unassembled WGS sequence"/>
</dbReference>
<evidence type="ECO:0000313" key="1">
    <source>
        <dbReference type="EMBL" id="GHD20069.1"/>
    </source>
</evidence>